<keyword evidence="8 11" id="KW-0067">ATP-binding</keyword>
<dbReference type="PRINTS" id="PR00300">
    <property type="entry name" value="CLPPROTEASEA"/>
</dbReference>
<organism evidence="14 15">
    <name type="scientific">Spongiibacter thalassae</name>
    <dbReference type="NCBI Taxonomy" id="2721624"/>
    <lineage>
        <taxon>Bacteria</taxon>
        <taxon>Pseudomonadati</taxon>
        <taxon>Pseudomonadota</taxon>
        <taxon>Gammaproteobacteria</taxon>
        <taxon>Cellvibrionales</taxon>
        <taxon>Spongiibacteraceae</taxon>
        <taxon>Spongiibacter</taxon>
    </lineage>
</organism>
<feature type="region of interest" description="Disordered" evidence="12">
    <location>
        <begin position="554"/>
        <end position="574"/>
    </location>
</feature>
<dbReference type="Gene3D" id="3.30.300.150">
    <property type="entry name" value="DNA polymerase III, tau subunit, domain V"/>
    <property type="match status" value="1"/>
</dbReference>
<dbReference type="SMART" id="SM00382">
    <property type="entry name" value="AAA"/>
    <property type="match status" value="1"/>
</dbReference>
<keyword evidence="6 11" id="KW-0547">Nucleotide-binding</keyword>
<evidence type="ECO:0000256" key="1">
    <source>
        <dbReference type="ARBA" id="ARBA00006360"/>
    </source>
</evidence>
<dbReference type="InterPro" id="IPR001270">
    <property type="entry name" value="ClpA/B"/>
</dbReference>
<comment type="function">
    <text evidence="11">DNA polymerase III is a complex, multichain enzyme responsible for most of the replicative synthesis in bacteria. This DNA polymerase also exhibits 3' to 5' exonuclease activity.</text>
</comment>
<dbReference type="Pfam" id="PF12170">
    <property type="entry name" value="DNA_pol3_tau_5"/>
    <property type="match status" value="1"/>
</dbReference>
<dbReference type="InterPro" id="IPR003593">
    <property type="entry name" value="AAA+_ATPase"/>
</dbReference>
<feature type="compositionally biased region" description="Acidic residues" evidence="12">
    <location>
        <begin position="503"/>
        <end position="515"/>
    </location>
</feature>
<dbReference type="CDD" id="cd00009">
    <property type="entry name" value="AAA"/>
    <property type="match status" value="1"/>
</dbReference>
<comment type="catalytic activity">
    <reaction evidence="10 11">
        <text>DNA(n) + a 2'-deoxyribonucleoside 5'-triphosphate = DNA(n+1) + diphosphate</text>
        <dbReference type="Rhea" id="RHEA:22508"/>
        <dbReference type="Rhea" id="RHEA-COMP:17339"/>
        <dbReference type="Rhea" id="RHEA-COMP:17340"/>
        <dbReference type="ChEBI" id="CHEBI:33019"/>
        <dbReference type="ChEBI" id="CHEBI:61560"/>
        <dbReference type="ChEBI" id="CHEBI:173112"/>
        <dbReference type="EC" id="2.7.7.7"/>
    </reaction>
</comment>
<dbReference type="CDD" id="cd18137">
    <property type="entry name" value="HLD_clamp_pol_III_gamma_tau"/>
    <property type="match status" value="1"/>
</dbReference>
<evidence type="ECO:0000256" key="8">
    <source>
        <dbReference type="ARBA" id="ARBA00022840"/>
    </source>
</evidence>
<evidence type="ECO:0000256" key="10">
    <source>
        <dbReference type="ARBA" id="ARBA00049244"/>
    </source>
</evidence>
<name>A0ABX1GDD6_9GAMM</name>
<keyword evidence="5" id="KW-0479">Metal-binding</keyword>
<keyword evidence="15" id="KW-1185">Reference proteome</keyword>
<evidence type="ECO:0000313" key="15">
    <source>
        <dbReference type="Proteomes" id="UP000765845"/>
    </source>
</evidence>
<dbReference type="Gene3D" id="1.10.8.60">
    <property type="match status" value="1"/>
</dbReference>
<dbReference type="InterPro" id="IPR021029">
    <property type="entry name" value="DNA_pol_III_tau_dom-5"/>
</dbReference>
<reference evidence="14 15" key="1">
    <citation type="submission" date="2020-04" db="EMBL/GenBank/DDBJ databases">
        <authorList>
            <person name="Yoon J."/>
        </authorList>
    </citation>
    <scope>NUCLEOTIDE SEQUENCE [LARGE SCALE GENOMIC DNA]</scope>
    <source>
        <strain evidence="14 15">KMU-166</strain>
    </source>
</reference>
<dbReference type="GO" id="GO:0003887">
    <property type="term" value="F:DNA-directed DNA polymerase activity"/>
    <property type="evidence" value="ECO:0007669"/>
    <property type="project" value="UniProtKB-EC"/>
</dbReference>
<dbReference type="InterPro" id="IPR012763">
    <property type="entry name" value="DNA_pol_III_sug/sutau_N"/>
</dbReference>
<accession>A0ABX1GDD6</accession>
<feature type="domain" description="AAA+ ATPase" evidence="13">
    <location>
        <begin position="37"/>
        <end position="181"/>
    </location>
</feature>
<evidence type="ECO:0000313" key="14">
    <source>
        <dbReference type="EMBL" id="NKI17185.1"/>
    </source>
</evidence>
<sequence>MSYQVLARKWRPKSFRDMAGQSHVLKALINALDHDRLHHAYLFTGTRGVGKTTIARILVRCLNCEHGVSSEPCGQCSSCVAINEGRFVDLIEVDAASRTKVEDTRELLDNVQYSPTQGRYKVYLIDEVHMLSTSSFNALLKTLEEPPPHVKFLLATTDPQKIPATILSRCLQFSLKNLSPERVVDYLKVILDKEMVSYEEPALWLLGRAADGSMRDALSLTDQAIAFGSGKLGEHDVRQMLGTIDHGAVYRIVEALIAADAPGLLNVVAELAELGADFAGVASELLVVLHRLAIAQTLPDGLDNSLGDRQRLLELAGQLSAEEVQFYYQMTLVGRRDLGLAPDLRSGLEMLLLRLLAFKPEGVVAPPVVALPGGSQAAGAAPSAKKSPTSVAAAVDAPGPLTGAGQEPAPPSKPEPIAPAAIQEPSAEAIQEPSATAAQQEPAAVAAHASPPSPSASDVPAATGQHTGSAKADTTAPSVPMAAVQATPQESPAAVPQSTSPADDLDTDTDDHGDDLSEYEQYMQSADAAFAEKMPTLGEPDEPAAVATERLASEHATAATTPDGAAEPAEAIPLPRESGAKLAFDALTVDTWREQFANFELPGMLGSIASHCQIAGGDGERLEFQIAQDNATLLNDRHVERLAEHLSDYFERKLKVTITIADVAEETPAEYRERQLQLRLAEARAAIELDPVVQQIINDFGAEIEPESLRLTSTRI</sequence>
<dbReference type="EC" id="2.7.7.7" evidence="11"/>
<comment type="similarity">
    <text evidence="1 11">Belongs to the DnaX/STICHEL family.</text>
</comment>
<evidence type="ECO:0000256" key="7">
    <source>
        <dbReference type="ARBA" id="ARBA00022833"/>
    </source>
</evidence>
<feature type="region of interest" description="Disordered" evidence="12">
    <location>
        <begin position="389"/>
        <end position="515"/>
    </location>
</feature>
<dbReference type="Gene3D" id="1.20.272.10">
    <property type="match status" value="1"/>
</dbReference>
<dbReference type="Pfam" id="PF12169">
    <property type="entry name" value="DNA_pol3_gamma3"/>
    <property type="match status" value="1"/>
</dbReference>
<dbReference type="Gene3D" id="3.40.50.300">
    <property type="entry name" value="P-loop containing nucleotide triphosphate hydrolases"/>
    <property type="match status" value="1"/>
</dbReference>
<dbReference type="InterPro" id="IPR008921">
    <property type="entry name" value="DNA_pol3_clamp-load_cplx_C"/>
</dbReference>
<feature type="compositionally biased region" description="Pro residues" evidence="12">
    <location>
        <begin position="408"/>
        <end position="417"/>
    </location>
</feature>
<feature type="compositionally biased region" description="Low complexity" evidence="12">
    <location>
        <begin position="418"/>
        <end position="463"/>
    </location>
</feature>
<evidence type="ECO:0000259" key="13">
    <source>
        <dbReference type="SMART" id="SM00382"/>
    </source>
</evidence>
<dbReference type="InterPro" id="IPR045085">
    <property type="entry name" value="HLD_clamp_pol_III_gamma_tau"/>
</dbReference>
<dbReference type="PANTHER" id="PTHR11669">
    <property type="entry name" value="REPLICATION FACTOR C / DNA POLYMERASE III GAMMA-TAU SUBUNIT"/>
    <property type="match status" value="1"/>
</dbReference>
<dbReference type="NCBIfam" id="TIGR02397">
    <property type="entry name" value="dnaX_nterm"/>
    <property type="match status" value="1"/>
</dbReference>
<dbReference type="InterPro" id="IPR022754">
    <property type="entry name" value="DNA_pol_III_gamma-3"/>
</dbReference>
<keyword evidence="2 11" id="KW-0808">Transferase</keyword>
<dbReference type="SUPFAM" id="SSF52540">
    <property type="entry name" value="P-loop containing nucleoside triphosphate hydrolases"/>
    <property type="match status" value="1"/>
</dbReference>
<comment type="subunit">
    <text evidence="11">DNA polymerase III contains a core (composed of alpha, epsilon and theta chains) that associates with a tau subunit. This core dimerizes to form the POLIII' complex. PolIII' associates with the gamma complex (composed of gamma, delta, delta', psi and chi chains) and with the beta chain to form the complete DNA polymerase III complex.</text>
</comment>
<protein>
    <recommendedName>
        <fullName evidence="11">DNA polymerase III subunit gamma/tau</fullName>
        <ecNumber evidence="11">2.7.7.7</ecNumber>
    </recommendedName>
</protein>
<dbReference type="NCBIfam" id="NF004046">
    <property type="entry name" value="PRK05563.1"/>
    <property type="match status" value="1"/>
</dbReference>
<dbReference type="Proteomes" id="UP000765845">
    <property type="component" value="Unassembled WGS sequence"/>
</dbReference>
<dbReference type="EMBL" id="JAAWWK010000002">
    <property type="protein sequence ID" value="NKI17185.1"/>
    <property type="molecule type" value="Genomic_DNA"/>
</dbReference>
<keyword evidence="7" id="KW-0862">Zinc</keyword>
<dbReference type="InterPro" id="IPR027417">
    <property type="entry name" value="P-loop_NTPase"/>
</dbReference>
<evidence type="ECO:0000256" key="5">
    <source>
        <dbReference type="ARBA" id="ARBA00022723"/>
    </source>
</evidence>
<dbReference type="Pfam" id="PF13177">
    <property type="entry name" value="DNA_pol3_delta2"/>
    <property type="match status" value="1"/>
</dbReference>
<gene>
    <name evidence="11 14" type="primary">dnaX</name>
    <name evidence="14" type="ORF">HCU74_07090</name>
</gene>
<dbReference type="NCBIfam" id="NF005942">
    <property type="entry name" value="PRK07994.1"/>
    <property type="match status" value="1"/>
</dbReference>
<keyword evidence="3 11" id="KW-0548">Nucleotidyltransferase</keyword>
<evidence type="ECO:0000256" key="3">
    <source>
        <dbReference type="ARBA" id="ARBA00022695"/>
    </source>
</evidence>
<comment type="caution">
    <text evidence="14">The sequence shown here is derived from an EMBL/GenBank/DDBJ whole genome shotgun (WGS) entry which is preliminary data.</text>
</comment>
<evidence type="ECO:0000256" key="12">
    <source>
        <dbReference type="SAM" id="MobiDB-lite"/>
    </source>
</evidence>
<dbReference type="InterPro" id="IPR050238">
    <property type="entry name" value="DNA_Rep/Repair_Clamp_Loader"/>
</dbReference>
<keyword evidence="4 11" id="KW-0235">DNA replication</keyword>
<dbReference type="Pfam" id="PF22608">
    <property type="entry name" value="DNAX_ATPase_lid"/>
    <property type="match status" value="1"/>
</dbReference>
<feature type="compositionally biased region" description="Polar residues" evidence="12">
    <location>
        <begin position="486"/>
        <end position="501"/>
    </location>
</feature>
<evidence type="ECO:0000256" key="9">
    <source>
        <dbReference type="ARBA" id="ARBA00022932"/>
    </source>
</evidence>
<keyword evidence="9 11" id="KW-0239">DNA-directed DNA polymerase</keyword>
<evidence type="ECO:0000256" key="4">
    <source>
        <dbReference type="ARBA" id="ARBA00022705"/>
    </source>
</evidence>
<evidence type="ECO:0000256" key="6">
    <source>
        <dbReference type="ARBA" id="ARBA00022741"/>
    </source>
</evidence>
<proteinExistence type="inferred from homology"/>
<evidence type="ECO:0000256" key="2">
    <source>
        <dbReference type="ARBA" id="ARBA00022679"/>
    </source>
</evidence>
<dbReference type="SUPFAM" id="SSF48019">
    <property type="entry name" value="post-AAA+ oligomerization domain-like"/>
    <property type="match status" value="1"/>
</dbReference>
<dbReference type="InterPro" id="IPR038249">
    <property type="entry name" value="PolIII_tau_V_sf"/>
</dbReference>
<dbReference type="RefSeq" id="WP_168449703.1">
    <property type="nucleotide sequence ID" value="NZ_JAAWWK010000002.1"/>
</dbReference>
<dbReference type="PANTHER" id="PTHR11669:SF0">
    <property type="entry name" value="PROTEIN STICHEL-LIKE 2"/>
    <property type="match status" value="1"/>
</dbReference>
<evidence type="ECO:0000256" key="11">
    <source>
        <dbReference type="RuleBase" id="RU364063"/>
    </source>
</evidence>